<protein>
    <submittedName>
        <fullName evidence="3">Lysozyme inhibitor LprI family protein</fullName>
    </submittedName>
</protein>
<feature type="chain" id="PRO_5028918810" evidence="1">
    <location>
        <begin position="22"/>
        <end position="130"/>
    </location>
</feature>
<dbReference type="PANTHER" id="PTHR39176:SF1">
    <property type="entry name" value="PERIPLASMIC PROTEIN"/>
    <property type="match status" value="1"/>
</dbReference>
<gene>
    <name evidence="3" type="ORF">HB778_15490</name>
</gene>
<dbReference type="AlphaFoldDB" id="A0A7G6STL2"/>
<dbReference type="PANTHER" id="PTHR39176">
    <property type="entry name" value="PERIPLASMIC PROTEIN-RELATED"/>
    <property type="match status" value="1"/>
</dbReference>
<evidence type="ECO:0000313" key="4">
    <source>
        <dbReference type="Proteomes" id="UP000515465"/>
    </source>
</evidence>
<evidence type="ECO:0000259" key="2">
    <source>
        <dbReference type="Pfam" id="PF07007"/>
    </source>
</evidence>
<feature type="domain" description="Lysozyme inhibitor LprI-like N-terminal" evidence="2">
    <location>
        <begin position="32"/>
        <end position="122"/>
    </location>
</feature>
<dbReference type="EMBL" id="CP050296">
    <property type="protein sequence ID" value="QND57844.1"/>
    <property type="molecule type" value="Genomic_DNA"/>
</dbReference>
<dbReference type="Proteomes" id="UP000515465">
    <property type="component" value="Chromosome"/>
</dbReference>
<name>A0A7G6STL2_9HYPH</name>
<evidence type="ECO:0000313" key="3">
    <source>
        <dbReference type="EMBL" id="QND57844.1"/>
    </source>
</evidence>
<dbReference type="Gene3D" id="1.20.1270.180">
    <property type="match status" value="1"/>
</dbReference>
<proteinExistence type="predicted"/>
<reference evidence="4" key="1">
    <citation type="journal article" date="2020" name="Mol. Plant Microbe">
        <title>Rhizobial microsymbionts of the narrowly endemic Oxytropis species growing in Kamchatka are characterized by significant genetic diversity and possess a set of genes that are associated with T3SS and T6SS secretion systems and can affect the development of symbiosis.</title>
        <authorList>
            <person name="Safronova V."/>
            <person name="Guro P."/>
            <person name="Sazanova A."/>
            <person name="Kuznetsova I."/>
            <person name="Belimov A."/>
            <person name="Yakubov V."/>
            <person name="Chirak E."/>
            <person name="Afonin A."/>
            <person name="Gogolev Y."/>
            <person name="Andronov E."/>
            <person name="Tikhonovich I."/>
        </authorList>
    </citation>
    <scope>NUCLEOTIDE SEQUENCE [LARGE SCALE GENOMIC DNA]</scope>
    <source>
        <strain evidence="4">583</strain>
    </source>
</reference>
<sequence length="130" mass="14456">MRRYACLLGISAMTAAHPAMAQSDAEMKACIDRSAGVTSQMLDCGKAEIDKLDARLNAAYNTLMHREHGPQRAQLQREQRAWLKHHLQETHRLAADPNNGSAAFLSSQGFELDDLSARTAELEKRVQQNP</sequence>
<feature type="signal peptide" evidence="1">
    <location>
        <begin position="1"/>
        <end position="21"/>
    </location>
</feature>
<accession>A0A7G6STL2</accession>
<dbReference type="Pfam" id="PF07007">
    <property type="entry name" value="LprI"/>
    <property type="match status" value="1"/>
</dbReference>
<dbReference type="RefSeq" id="WP_183464623.1">
    <property type="nucleotide sequence ID" value="NZ_CP050296.1"/>
</dbReference>
<dbReference type="InterPro" id="IPR009739">
    <property type="entry name" value="LprI-like_N"/>
</dbReference>
<keyword evidence="1" id="KW-0732">Signal</keyword>
<organism evidence="3 4">
    <name type="scientific">Mesorhizobium huakuii</name>
    <dbReference type="NCBI Taxonomy" id="28104"/>
    <lineage>
        <taxon>Bacteria</taxon>
        <taxon>Pseudomonadati</taxon>
        <taxon>Pseudomonadota</taxon>
        <taxon>Alphaproteobacteria</taxon>
        <taxon>Hyphomicrobiales</taxon>
        <taxon>Phyllobacteriaceae</taxon>
        <taxon>Mesorhizobium</taxon>
    </lineage>
</organism>
<evidence type="ECO:0000256" key="1">
    <source>
        <dbReference type="SAM" id="SignalP"/>
    </source>
</evidence>